<dbReference type="Proteomes" id="UP000663855">
    <property type="component" value="Unassembled WGS sequence"/>
</dbReference>
<organism evidence="2 4">
    <name type="scientific">Rotaria magnacalcarata</name>
    <dbReference type="NCBI Taxonomy" id="392030"/>
    <lineage>
        <taxon>Eukaryota</taxon>
        <taxon>Metazoa</taxon>
        <taxon>Spiralia</taxon>
        <taxon>Gnathifera</taxon>
        <taxon>Rotifera</taxon>
        <taxon>Eurotatoria</taxon>
        <taxon>Bdelloidea</taxon>
        <taxon>Philodinida</taxon>
        <taxon>Philodinidae</taxon>
        <taxon>Rotaria</taxon>
    </lineage>
</organism>
<dbReference type="EMBL" id="CAJNOV010009911">
    <property type="protein sequence ID" value="CAF1382414.1"/>
    <property type="molecule type" value="Genomic_DNA"/>
</dbReference>
<protein>
    <submittedName>
        <fullName evidence="2">Uncharacterized protein</fullName>
    </submittedName>
</protein>
<gene>
    <name evidence="3" type="ORF">BYL167_LOCUS14175</name>
    <name evidence="2" type="ORF">CJN711_LOCUS21019</name>
</gene>
<evidence type="ECO:0000313" key="2">
    <source>
        <dbReference type="EMBL" id="CAF1382414.1"/>
    </source>
</evidence>
<dbReference type="AlphaFoldDB" id="A0A815JKG2"/>
<evidence type="ECO:0000313" key="4">
    <source>
        <dbReference type="Proteomes" id="UP000663855"/>
    </source>
</evidence>
<evidence type="ECO:0000256" key="1">
    <source>
        <dbReference type="SAM" id="MobiDB-lite"/>
    </source>
</evidence>
<accession>A0A815JKG2</accession>
<dbReference type="Proteomes" id="UP000681967">
    <property type="component" value="Unassembled WGS sequence"/>
</dbReference>
<comment type="caution">
    <text evidence="2">The sequence shown here is derived from an EMBL/GenBank/DDBJ whole genome shotgun (WGS) entry which is preliminary data.</text>
</comment>
<dbReference type="EMBL" id="CAJOBH010004997">
    <property type="protein sequence ID" value="CAF4010088.1"/>
    <property type="molecule type" value="Genomic_DNA"/>
</dbReference>
<sequence length="103" mass="11444">MGITPTKVTTEEETEKKAKSNLAKKPICPQCGSDDIHLSSDYEYERPKDIHGDSDMSRDKVRVLRTSDYRSACANCYFCASTSRFFSTTATSNHVAADDFGCC</sequence>
<name>A0A815JKG2_9BILA</name>
<reference evidence="2" key="1">
    <citation type="submission" date="2021-02" db="EMBL/GenBank/DDBJ databases">
        <authorList>
            <person name="Nowell W R."/>
        </authorList>
    </citation>
    <scope>NUCLEOTIDE SEQUENCE</scope>
</reference>
<proteinExistence type="predicted"/>
<feature type="region of interest" description="Disordered" evidence="1">
    <location>
        <begin position="1"/>
        <end position="22"/>
    </location>
</feature>
<evidence type="ECO:0000313" key="3">
    <source>
        <dbReference type="EMBL" id="CAF4010088.1"/>
    </source>
</evidence>